<proteinExistence type="predicted"/>
<comment type="caution">
    <text evidence="2">The sequence shown here is derived from an EMBL/GenBank/DDBJ whole genome shotgun (WGS) entry which is preliminary data.</text>
</comment>
<dbReference type="PROSITE" id="PS51257">
    <property type="entry name" value="PROKAR_LIPOPROTEIN"/>
    <property type="match status" value="1"/>
</dbReference>
<feature type="compositionally biased region" description="Low complexity" evidence="1">
    <location>
        <begin position="283"/>
        <end position="295"/>
    </location>
</feature>
<feature type="compositionally biased region" description="Low complexity" evidence="1">
    <location>
        <begin position="206"/>
        <end position="224"/>
    </location>
</feature>
<evidence type="ECO:0000313" key="2">
    <source>
        <dbReference type="EMBL" id="KAH8024972.1"/>
    </source>
</evidence>
<organism evidence="2 3">
    <name type="scientific">Rhipicephalus microplus</name>
    <name type="common">Cattle tick</name>
    <name type="synonym">Boophilus microplus</name>
    <dbReference type="NCBI Taxonomy" id="6941"/>
    <lineage>
        <taxon>Eukaryota</taxon>
        <taxon>Metazoa</taxon>
        <taxon>Ecdysozoa</taxon>
        <taxon>Arthropoda</taxon>
        <taxon>Chelicerata</taxon>
        <taxon>Arachnida</taxon>
        <taxon>Acari</taxon>
        <taxon>Parasitiformes</taxon>
        <taxon>Ixodida</taxon>
        <taxon>Ixodoidea</taxon>
        <taxon>Ixodidae</taxon>
        <taxon>Rhipicephalinae</taxon>
        <taxon>Rhipicephalus</taxon>
        <taxon>Boophilus</taxon>
    </lineage>
</organism>
<keyword evidence="3" id="KW-1185">Reference proteome</keyword>
<evidence type="ECO:0000313" key="3">
    <source>
        <dbReference type="Proteomes" id="UP000821866"/>
    </source>
</evidence>
<accession>A0A9J6DSG0</accession>
<dbReference type="AlphaFoldDB" id="A0A9J6DSG0"/>
<dbReference type="EMBL" id="JABSTU010000007">
    <property type="protein sequence ID" value="KAH8024972.1"/>
    <property type="molecule type" value="Genomic_DNA"/>
</dbReference>
<feature type="compositionally biased region" description="Low complexity" evidence="1">
    <location>
        <begin position="142"/>
        <end position="153"/>
    </location>
</feature>
<protein>
    <submittedName>
        <fullName evidence="2">Uncharacterized protein</fullName>
    </submittedName>
</protein>
<gene>
    <name evidence="2" type="ORF">HPB51_002386</name>
</gene>
<reference evidence="2" key="1">
    <citation type="journal article" date="2020" name="Cell">
        <title>Large-Scale Comparative Analyses of Tick Genomes Elucidate Their Genetic Diversity and Vector Capacities.</title>
        <authorList>
            <consortium name="Tick Genome and Microbiome Consortium (TIGMIC)"/>
            <person name="Jia N."/>
            <person name="Wang J."/>
            <person name="Shi W."/>
            <person name="Du L."/>
            <person name="Sun Y."/>
            <person name="Zhan W."/>
            <person name="Jiang J.F."/>
            <person name="Wang Q."/>
            <person name="Zhang B."/>
            <person name="Ji P."/>
            <person name="Bell-Sakyi L."/>
            <person name="Cui X.M."/>
            <person name="Yuan T.T."/>
            <person name="Jiang B.G."/>
            <person name="Yang W.F."/>
            <person name="Lam T.T."/>
            <person name="Chang Q.C."/>
            <person name="Ding S.J."/>
            <person name="Wang X.J."/>
            <person name="Zhu J.G."/>
            <person name="Ruan X.D."/>
            <person name="Zhao L."/>
            <person name="Wei J.T."/>
            <person name="Ye R.Z."/>
            <person name="Que T.C."/>
            <person name="Du C.H."/>
            <person name="Zhou Y.H."/>
            <person name="Cheng J.X."/>
            <person name="Dai P.F."/>
            <person name="Guo W.B."/>
            <person name="Han X.H."/>
            <person name="Huang E.J."/>
            <person name="Li L.F."/>
            <person name="Wei W."/>
            <person name="Gao Y.C."/>
            <person name="Liu J.Z."/>
            <person name="Shao H.Z."/>
            <person name="Wang X."/>
            <person name="Wang C.C."/>
            <person name="Yang T.C."/>
            <person name="Huo Q.B."/>
            <person name="Li W."/>
            <person name="Chen H.Y."/>
            <person name="Chen S.E."/>
            <person name="Zhou L.G."/>
            <person name="Ni X.B."/>
            <person name="Tian J.H."/>
            <person name="Sheng Y."/>
            <person name="Liu T."/>
            <person name="Pan Y.S."/>
            <person name="Xia L.Y."/>
            <person name="Li J."/>
            <person name="Zhao F."/>
            <person name="Cao W.C."/>
        </authorList>
    </citation>
    <scope>NUCLEOTIDE SEQUENCE</scope>
    <source>
        <strain evidence="2">Rmic-2018</strain>
    </source>
</reference>
<dbReference type="Proteomes" id="UP000821866">
    <property type="component" value="Unassembled WGS sequence"/>
</dbReference>
<feature type="region of interest" description="Disordered" evidence="1">
    <location>
        <begin position="354"/>
        <end position="386"/>
    </location>
</feature>
<evidence type="ECO:0000256" key="1">
    <source>
        <dbReference type="SAM" id="MobiDB-lite"/>
    </source>
</evidence>
<feature type="region of interest" description="Disordered" evidence="1">
    <location>
        <begin position="283"/>
        <end position="307"/>
    </location>
</feature>
<feature type="region of interest" description="Disordered" evidence="1">
    <location>
        <begin position="92"/>
        <end position="261"/>
    </location>
</feature>
<feature type="compositionally biased region" description="Gly residues" evidence="1">
    <location>
        <begin position="296"/>
        <end position="305"/>
    </location>
</feature>
<feature type="compositionally biased region" description="Low complexity" evidence="1">
    <location>
        <begin position="231"/>
        <end position="254"/>
    </location>
</feature>
<feature type="compositionally biased region" description="Polar residues" evidence="1">
    <location>
        <begin position="167"/>
        <end position="186"/>
    </location>
</feature>
<name>A0A9J6DSG0_RHIMP</name>
<sequence>MRVALLANRAPKQRSHLKSISLLGLVCACCLVTADDFAWVTHEPFATENLVSIAPSGPQQVTAVTPWPQQWHSPPMHQQQQQQQQHFNTGRMLFHSSGPWNNKGGGGGTNDIATIHLQGPEPGSWQGGNAPWQSNSVALPWQLQQHQQQSQNHHQNHRGPPSDLSLPWSTQQPGHIATFSSLSSPPAQHPPNPWQNMAPMGGAPWQYQQNHNNQNNYHNNNNNNHPPPPHQHQQQHQQQQSNQQHHQQQQQQQPAPEPSLPRTQVKLIYVPIPIVRSVTQQAISPQQGQWQQQGGTNSGGGGSGGASVQVIWPQQQQQGGSQSAWQPGVKTRAFSVPSKTMGSAGAVIPIVISLQTTSSRGPSTSKSEYSPRVATSRSDSPRSAWW</sequence>
<reference evidence="2" key="2">
    <citation type="submission" date="2021-09" db="EMBL/GenBank/DDBJ databases">
        <authorList>
            <person name="Jia N."/>
            <person name="Wang J."/>
            <person name="Shi W."/>
            <person name="Du L."/>
            <person name="Sun Y."/>
            <person name="Zhan W."/>
            <person name="Jiang J."/>
            <person name="Wang Q."/>
            <person name="Zhang B."/>
            <person name="Ji P."/>
            <person name="Sakyi L.B."/>
            <person name="Cui X."/>
            <person name="Yuan T."/>
            <person name="Jiang B."/>
            <person name="Yang W."/>
            <person name="Lam T.T.-Y."/>
            <person name="Chang Q."/>
            <person name="Ding S."/>
            <person name="Wang X."/>
            <person name="Zhu J."/>
            <person name="Ruan X."/>
            <person name="Zhao L."/>
            <person name="Wei J."/>
            <person name="Que T."/>
            <person name="Du C."/>
            <person name="Cheng J."/>
            <person name="Dai P."/>
            <person name="Han X."/>
            <person name="Huang E."/>
            <person name="Gao Y."/>
            <person name="Liu J."/>
            <person name="Shao H."/>
            <person name="Ye R."/>
            <person name="Li L."/>
            <person name="Wei W."/>
            <person name="Wang X."/>
            <person name="Wang C."/>
            <person name="Huo Q."/>
            <person name="Li W."/>
            <person name="Guo W."/>
            <person name="Chen H."/>
            <person name="Chen S."/>
            <person name="Zhou L."/>
            <person name="Zhou L."/>
            <person name="Ni X."/>
            <person name="Tian J."/>
            <person name="Zhou Y."/>
            <person name="Sheng Y."/>
            <person name="Liu T."/>
            <person name="Pan Y."/>
            <person name="Xia L."/>
            <person name="Li J."/>
            <person name="Zhao F."/>
            <person name="Cao W."/>
        </authorList>
    </citation>
    <scope>NUCLEOTIDE SEQUENCE</scope>
    <source>
        <strain evidence="2">Rmic-2018</strain>
        <tissue evidence="2">Larvae</tissue>
    </source>
</reference>
<feature type="compositionally biased region" description="Polar residues" evidence="1">
    <location>
        <begin position="354"/>
        <end position="378"/>
    </location>
</feature>